<keyword evidence="2" id="KW-1185">Reference proteome</keyword>
<organism evidence="1 2">
    <name type="scientific">Pleurodeles waltl</name>
    <name type="common">Iberian ribbed newt</name>
    <dbReference type="NCBI Taxonomy" id="8319"/>
    <lineage>
        <taxon>Eukaryota</taxon>
        <taxon>Metazoa</taxon>
        <taxon>Chordata</taxon>
        <taxon>Craniata</taxon>
        <taxon>Vertebrata</taxon>
        <taxon>Euteleostomi</taxon>
        <taxon>Amphibia</taxon>
        <taxon>Batrachia</taxon>
        <taxon>Caudata</taxon>
        <taxon>Salamandroidea</taxon>
        <taxon>Salamandridae</taxon>
        <taxon>Pleurodelinae</taxon>
        <taxon>Pleurodeles</taxon>
    </lineage>
</organism>
<gene>
    <name evidence="1" type="ORF">NDU88_005522</name>
</gene>
<dbReference type="AlphaFoldDB" id="A0AAV7TC94"/>
<proteinExistence type="predicted"/>
<name>A0AAV7TC94_PLEWA</name>
<comment type="caution">
    <text evidence="1">The sequence shown here is derived from an EMBL/GenBank/DDBJ whole genome shotgun (WGS) entry which is preliminary data.</text>
</comment>
<accession>A0AAV7TC94</accession>
<evidence type="ECO:0000313" key="1">
    <source>
        <dbReference type="EMBL" id="KAJ1173696.1"/>
    </source>
</evidence>
<dbReference type="Proteomes" id="UP001066276">
    <property type="component" value="Chromosome 4_1"/>
</dbReference>
<sequence length="124" mass="13432">MPCTCPCSVSGQRNGYPIRDAFIAPALMQTCNMRSATPSDCCLLALYCACPDPESDLTAKQALLGVLDKVVIAKETTPSAKVVAEQDTAQKWRTTTLPTLSEWCTGIDCRAKLKDPNYKARVST</sequence>
<evidence type="ECO:0000313" key="2">
    <source>
        <dbReference type="Proteomes" id="UP001066276"/>
    </source>
</evidence>
<protein>
    <submittedName>
        <fullName evidence="1">Uncharacterized protein</fullName>
    </submittedName>
</protein>
<reference evidence="1" key="1">
    <citation type="journal article" date="2022" name="bioRxiv">
        <title>Sequencing and chromosome-scale assembly of the giantPleurodeles waltlgenome.</title>
        <authorList>
            <person name="Brown T."/>
            <person name="Elewa A."/>
            <person name="Iarovenko S."/>
            <person name="Subramanian E."/>
            <person name="Araus A.J."/>
            <person name="Petzold A."/>
            <person name="Susuki M."/>
            <person name="Suzuki K.-i.T."/>
            <person name="Hayashi T."/>
            <person name="Toyoda A."/>
            <person name="Oliveira C."/>
            <person name="Osipova E."/>
            <person name="Leigh N.D."/>
            <person name="Simon A."/>
            <person name="Yun M.H."/>
        </authorList>
    </citation>
    <scope>NUCLEOTIDE SEQUENCE</scope>
    <source>
        <strain evidence="1">20211129_DDA</strain>
        <tissue evidence="1">Liver</tissue>
    </source>
</reference>
<dbReference type="EMBL" id="JANPWB010000007">
    <property type="protein sequence ID" value="KAJ1173696.1"/>
    <property type="molecule type" value="Genomic_DNA"/>
</dbReference>